<keyword evidence="2" id="KW-0560">Oxidoreductase</keyword>
<dbReference type="AlphaFoldDB" id="A0A517YI82"/>
<dbReference type="InterPro" id="IPR003779">
    <property type="entry name" value="CMD-like"/>
</dbReference>
<feature type="domain" description="Carboxymuconolactone decarboxylase-like" evidence="1">
    <location>
        <begin position="75"/>
        <end position="135"/>
    </location>
</feature>
<dbReference type="Gene3D" id="1.20.1290.10">
    <property type="entry name" value="AhpD-like"/>
    <property type="match status" value="1"/>
</dbReference>
<dbReference type="NCBIfam" id="TIGR00778">
    <property type="entry name" value="ahpD_dom"/>
    <property type="match status" value="1"/>
</dbReference>
<proteinExistence type="predicted"/>
<gene>
    <name evidence="2" type="primary">ahpD_1</name>
    <name evidence="2" type="ORF">ETAA8_50610</name>
</gene>
<evidence type="ECO:0000313" key="2">
    <source>
        <dbReference type="EMBL" id="QDU29943.1"/>
    </source>
</evidence>
<evidence type="ECO:0000259" key="1">
    <source>
        <dbReference type="Pfam" id="PF02627"/>
    </source>
</evidence>
<keyword evidence="3" id="KW-1185">Reference proteome</keyword>
<dbReference type="GO" id="GO:0051920">
    <property type="term" value="F:peroxiredoxin activity"/>
    <property type="evidence" value="ECO:0007669"/>
    <property type="project" value="InterPro"/>
</dbReference>
<dbReference type="Pfam" id="PF02627">
    <property type="entry name" value="CMD"/>
    <property type="match status" value="1"/>
</dbReference>
<sequence>MGKTSAVAARSATVRLVDEQGASGKVRQIFDDIKKTKNLDHVPNFWRVLATSPAHLELIWGQLKALMHPEATGRTSKLDAKTREIIALAVSATNGCSYCVNSHTTALRKQGVDSETLGEVLAIVALFNGTNSLADGYQIEPDVLPPVE</sequence>
<dbReference type="InterPro" id="IPR029032">
    <property type="entry name" value="AhpD-like"/>
</dbReference>
<dbReference type="SUPFAM" id="SSF69118">
    <property type="entry name" value="AhpD-like"/>
    <property type="match status" value="1"/>
</dbReference>
<dbReference type="PANTHER" id="PTHR35446:SF2">
    <property type="entry name" value="CARBOXYMUCONOLACTONE DECARBOXYLASE-LIKE DOMAIN-CONTAINING PROTEIN"/>
    <property type="match status" value="1"/>
</dbReference>
<dbReference type="KEGG" id="aagg:ETAA8_50610"/>
<dbReference type="EC" id="1.11.1.15" evidence="2"/>
<accession>A0A517YI82</accession>
<dbReference type="EMBL" id="CP036274">
    <property type="protein sequence ID" value="QDU29943.1"/>
    <property type="molecule type" value="Genomic_DNA"/>
</dbReference>
<dbReference type="OrthoDB" id="9806086at2"/>
<organism evidence="2 3">
    <name type="scientific">Anatilimnocola aggregata</name>
    <dbReference type="NCBI Taxonomy" id="2528021"/>
    <lineage>
        <taxon>Bacteria</taxon>
        <taxon>Pseudomonadati</taxon>
        <taxon>Planctomycetota</taxon>
        <taxon>Planctomycetia</taxon>
        <taxon>Pirellulales</taxon>
        <taxon>Pirellulaceae</taxon>
        <taxon>Anatilimnocola</taxon>
    </lineage>
</organism>
<dbReference type="RefSeq" id="WP_145094568.1">
    <property type="nucleotide sequence ID" value="NZ_CP036274.1"/>
</dbReference>
<reference evidence="2 3" key="1">
    <citation type="submission" date="2019-02" db="EMBL/GenBank/DDBJ databases">
        <title>Deep-cultivation of Planctomycetes and their phenomic and genomic characterization uncovers novel biology.</title>
        <authorList>
            <person name="Wiegand S."/>
            <person name="Jogler M."/>
            <person name="Boedeker C."/>
            <person name="Pinto D."/>
            <person name="Vollmers J."/>
            <person name="Rivas-Marin E."/>
            <person name="Kohn T."/>
            <person name="Peeters S.H."/>
            <person name="Heuer A."/>
            <person name="Rast P."/>
            <person name="Oberbeckmann S."/>
            <person name="Bunk B."/>
            <person name="Jeske O."/>
            <person name="Meyerdierks A."/>
            <person name="Storesund J.E."/>
            <person name="Kallscheuer N."/>
            <person name="Luecker S."/>
            <person name="Lage O.M."/>
            <person name="Pohl T."/>
            <person name="Merkel B.J."/>
            <person name="Hornburger P."/>
            <person name="Mueller R.-W."/>
            <person name="Bruemmer F."/>
            <person name="Labrenz M."/>
            <person name="Spormann A.M."/>
            <person name="Op den Camp H."/>
            <person name="Overmann J."/>
            <person name="Amann R."/>
            <person name="Jetten M.S.M."/>
            <person name="Mascher T."/>
            <person name="Medema M.H."/>
            <person name="Devos D.P."/>
            <person name="Kaster A.-K."/>
            <person name="Ovreas L."/>
            <person name="Rohde M."/>
            <person name="Galperin M.Y."/>
            <person name="Jogler C."/>
        </authorList>
    </citation>
    <scope>NUCLEOTIDE SEQUENCE [LARGE SCALE GENOMIC DNA]</scope>
    <source>
        <strain evidence="2 3">ETA_A8</strain>
    </source>
</reference>
<dbReference type="Proteomes" id="UP000315017">
    <property type="component" value="Chromosome"/>
</dbReference>
<protein>
    <submittedName>
        <fullName evidence="2">Alkyl hydroperoxide reductase AhpD</fullName>
        <ecNumber evidence="2">1.11.1.15</ecNumber>
    </submittedName>
</protein>
<keyword evidence="2" id="KW-0575">Peroxidase</keyword>
<evidence type="ECO:0000313" key="3">
    <source>
        <dbReference type="Proteomes" id="UP000315017"/>
    </source>
</evidence>
<dbReference type="PANTHER" id="PTHR35446">
    <property type="entry name" value="SI:CH211-175M2.5"/>
    <property type="match status" value="1"/>
</dbReference>
<dbReference type="InterPro" id="IPR004675">
    <property type="entry name" value="AhpD_core"/>
</dbReference>
<name>A0A517YI82_9BACT</name>